<dbReference type="Proteomes" id="UP000254346">
    <property type="component" value="Unassembled WGS sequence"/>
</dbReference>
<protein>
    <submittedName>
        <fullName evidence="1">Uncharacterized protein</fullName>
    </submittedName>
</protein>
<accession>A0A379VUL7</accession>
<organism evidence="1 2">
    <name type="scientific">Salmonella enterica I</name>
    <dbReference type="NCBI Taxonomy" id="59201"/>
    <lineage>
        <taxon>Bacteria</taxon>
        <taxon>Pseudomonadati</taxon>
        <taxon>Pseudomonadota</taxon>
        <taxon>Gammaproteobacteria</taxon>
        <taxon>Enterobacterales</taxon>
        <taxon>Enterobacteriaceae</taxon>
        <taxon>Salmonella</taxon>
    </lineage>
</organism>
<dbReference type="EMBL" id="UGXR01000001">
    <property type="protein sequence ID" value="SUH10228.1"/>
    <property type="molecule type" value="Genomic_DNA"/>
</dbReference>
<name>A0A379VUL7_SALET</name>
<dbReference type="AlphaFoldDB" id="A0A379VUL7"/>
<evidence type="ECO:0000313" key="1">
    <source>
        <dbReference type="EMBL" id="SUH10228.1"/>
    </source>
</evidence>
<evidence type="ECO:0000313" key="2">
    <source>
        <dbReference type="Proteomes" id="UP000254346"/>
    </source>
</evidence>
<sequence length="181" mass="20169">MFKGTNNSELELLKTREVELLRDIATYEDAIAARKAAGKNTSPVLVTSLVDAQDDLEALQKKIRAISGVTVNAEELTSLNESVFDVAEYELRNMVELELQKIIKRITFNCTEKNIYFITIQYNTGTVLQHGLKVDKKKGVIETYELHEGNKGYVSNGEVITPALIEAAESKNIGIFEGKVM</sequence>
<reference evidence="1 2" key="1">
    <citation type="submission" date="2018-06" db="EMBL/GenBank/DDBJ databases">
        <authorList>
            <consortium name="Pathogen Informatics"/>
            <person name="Doyle S."/>
        </authorList>
    </citation>
    <scope>NUCLEOTIDE SEQUENCE [LARGE SCALE GENOMIC DNA]</scope>
    <source>
        <strain evidence="1 2">NCTC8256</strain>
    </source>
</reference>
<proteinExistence type="predicted"/>
<gene>
    <name evidence="1" type="ORF">NCTC8256_04223</name>
</gene>